<accession>A0ABM8TQW9</accession>
<sequence>MPWNSGYFPISMKNLQPEVRAKAIEIANALLEQGYGEGMAIRIAIAQAHRWAARHAVEDAAMRTPAHHRP</sequence>
<evidence type="ECO:0000313" key="2">
    <source>
        <dbReference type="Proteomes" id="UP000672657"/>
    </source>
</evidence>
<proteinExistence type="predicted"/>
<evidence type="ECO:0008006" key="3">
    <source>
        <dbReference type="Google" id="ProtNLM"/>
    </source>
</evidence>
<keyword evidence="2" id="KW-1185">Reference proteome</keyword>
<organism evidence="1 2">
    <name type="scientific">Cupriavidus numazuensis</name>
    <dbReference type="NCBI Taxonomy" id="221992"/>
    <lineage>
        <taxon>Bacteria</taxon>
        <taxon>Pseudomonadati</taxon>
        <taxon>Pseudomonadota</taxon>
        <taxon>Betaproteobacteria</taxon>
        <taxon>Burkholderiales</taxon>
        <taxon>Burkholderiaceae</taxon>
        <taxon>Cupriavidus</taxon>
    </lineage>
</organism>
<name>A0ABM8TQW9_9BURK</name>
<dbReference type="Proteomes" id="UP000672657">
    <property type="component" value="Unassembled WGS sequence"/>
</dbReference>
<comment type="caution">
    <text evidence="1">The sequence shown here is derived from an EMBL/GenBank/DDBJ whole genome shotgun (WGS) entry which is preliminary data.</text>
</comment>
<evidence type="ECO:0000313" key="1">
    <source>
        <dbReference type="EMBL" id="CAG2158416.1"/>
    </source>
</evidence>
<dbReference type="RefSeq" id="WP_211956830.1">
    <property type="nucleotide sequence ID" value="NZ_CAJPVI010000046.1"/>
</dbReference>
<reference evidence="1 2" key="1">
    <citation type="submission" date="2021-03" db="EMBL/GenBank/DDBJ databases">
        <authorList>
            <person name="Peeters C."/>
        </authorList>
    </citation>
    <scope>NUCLEOTIDE SEQUENCE [LARGE SCALE GENOMIC DNA]</scope>
    <source>
        <strain evidence="1 2">LMG 26411</strain>
    </source>
</reference>
<gene>
    <name evidence="1" type="ORF">LMG26411_05983</name>
</gene>
<dbReference type="EMBL" id="CAJPVI010000046">
    <property type="protein sequence ID" value="CAG2158416.1"/>
    <property type="molecule type" value="Genomic_DNA"/>
</dbReference>
<protein>
    <recommendedName>
        <fullName evidence="3">DUF2188 domain-containing protein</fullName>
    </recommendedName>
</protein>